<evidence type="ECO:0000259" key="2">
    <source>
        <dbReference type="PROSITE" id="PS51819"/>
    </source>
</evidence>
<dbReference type="EMBL" id="VATY01000001">
    <property type="protein sequence ID" value="TMM58637.1"/>
    <property type="molecule type" value="Genomic_DNA"/>
</dbReference>
<evidence type="ECO:0000313" key="3">
    <source>
        <dbReference type="EMBL" id="TMM58637.1"/>
    </source>
</evidence>
<evidence type="ECO:0000256" key="1">
    <source>
        <dbReference type="SAM" id="Phobius"/>
    </source>
</evidence>
<keyword evidence="1" id="KW-0812">Transmembrane</keyword>
<accession>A0A5S3PZ94</accession>
<keyword evidence="1" id="KW-1133">Transmembrane helix</keyword>
<dbReference type="SUPFAM" id="SSF54593">
    <property type="entry name" value="Glyoxalase/Bleomycin resistance protein/Dihydroxybiphenyl dioxygenase"/>
    <property type="match status" value="2"/>
</dbReference>
<keyword evidence="4" id="KW-1185">Reference proteome</keyword>
<dbReference type="InterPro" id="IPR029068">
    <property type="entry name" value="Glyas_Bleomycin-R_OHBP_Dase"/>
</dbReference>
<dbReference type="CDD" id="cd06587">
    <property type="entry name" value="VOC"/>
    <property type="match status" value="1"/>
</dbReference>
<sequence>MKRCAAKYSLDTSVMKSYMKPLLHNTWLKIIILICAVTSISFSSTSSNKIEPIHLDDIHFIVTDEEEAVAFFTKHFGGREMAHPGERFDLVRFISLKWQGPTITITPIGPYADLPPERNQRWLDAEIIVPKSEKTKPVYGAKWLAISTSSLDKSRSELLAAGVEISENDVSLPLEPKTPAFSIYGPDGFEIIIVERPEYDFGDAKYAIDHIQFLVKDVHATQEQVEKVFAAKQLESQPETVGLMVADAKLILSEPKALGINPKDVSSRLAKGTIRTGLDHLGFLYEDVKSAANEAEKNGYSPIFQPQKYIYKGKPTVYTFSAFKLPEDFNIEMVQADGRVGPHSYYMDQCNLKEKP</sequence>
<dbReference type="InterPro" id="IPR037523">
    <property type="entry name" value="VOC_core"/>
</dbReference>
<gene>
    <name evidence="3" type="ORF">FEE95_04180</name>
</gene>
<feature type="domain" description="VOC" evidence="2">
    <location>
        <begin position="207"/>
        <end position="336"/>
    </location>
</feature>
<proteinExistence type="predicted"/>
<organism evidence="3 4">
    <name type="scientific">Maribacter algarum</name>
    <name type="common">ex Zhang et al. 2020</name>
    <dbReference type="NCBI Taxonomy" id="2578118"/>
    <lineage>
        <taxon>Bacteria</taxon>
        <taxon>Pseudomonadati</taxon>
        <taxon>Bacteroidota</taxon>
        <taxon>Flavobacteriia</taxon>
        <taxon>Flavobacteriales</taxon>
        <taxon>Flavobacteriaceae</taxon>
        <taxon>Maribacter</taxon>
    </lineage>
</organism>
<evidence type="ECO:0000313" key="4">
    <source>
        <dbReference type="Proteomes" id="UP000310314"/>
    </source>
</evidence>
<dbReference type="Gene3D" id="3.10.180.10">
    <property type="entry name" value="2,3-Dihydroxybiphenyl 1,2-Dioxygenase, domain 1"/>
    <property type="match status" value="2"/>
</dbReference>
<keyword evidence="1" id="KW-0472">Membrane</keyword>
<feature type="domain" description="VOC" evidence="2">
    <location>
        <begin position="54"/>
        <end position="196"/>
    </location>
</feature>
<feature type="transmembrane region" description="Helical" evidence="1">
    <location>
        <begin position="21"/>
        <end position="42"/>
    </location>
</feature>
<comment type="caution">
    <text evidence="3">The sequence shown here is derived from an EMBL/GenBank/DDBJ whole genome shotgun (WGS) entry which is preliminary data.</text>
</comment>
<dbReference type="Proteomes" id="UP000310314">
    <property type="component" value="Unassembled WGS sequence"/>
</dbReference>
<protein>
    <recommendedName>
        <fullName evidence="2">VOC domain-containing protein</fullName>
    </recommendedName>
</protein>
<reference evidence="3 4" key="1">
    <citation type="submission" date="2019-05" db="EMBL/GenBank/DDBJ databases">
        <authorList>
            <person name="Zhang J.-Y."/>
            <person name="Feg X."/>
            <person name="Du Z.-J."/>
        </authorList>
    </citation>
    <scope>NUCLEOTIDE SEQUENCE [LARGE SCALE GENOMIC DNA]</scope>
    <source>
        <strain evidence="3 4">RZ26</strain>
    </source>
</reference>
<name>A0A5S3PZ94_9FLAO</name>
<dbReference type="AlphaFoldDB" id="A0A5S3PZ94"/>
<dbReference type="PROSITE" id="PS51819">
    <property type="entry name" value="VOC"/>
    <property type="match status" value="2"/>
</dbReference>